<dbReference type="AlphaFoldDB" id="A0A7U7HIM5"/>
<evidence type="ECO:0000313" key="3">
    <source>
        <dbReference type="Proteomes" id="UP000514411"/>
    </source>
</evidence>
<reference evidence="1 3" key="1">
    <citation type="submission" date="2020-07" db="EMBL/GenBank/DDBJ databases">
        <authorList>
            <person name="Teixeira M."/>
        </authorList>
    </citation>
    <scope>NUCLEOTIDE SEQUENCE</scope>
    <source>
        <strain evidence="2">3</strain>
        <strain evidence="1">Xanthomonas arboricola pv. juglandis CPBF 427</strain>
    </source>
</reference>
<proteinExistence type="predicted"/>
<sequence length="100" mass="10788">MKCDAVDLMHGRILAVLRNQPGNEGVLLDRLLAADLGRSDARPGELQRRIPPHRVFANEAVVVVICIDGRVDVLQGHAAHAGITGRNIAGHCGAAQRRDR</sequence>
<name>A0A7U7HIM5_XANCJ</name>
<protein>
    <submittedName>
        <fullName evidence="1">Uncharacterized protein</fullName>
    </submittedName>
</protein>
<evidence type="ECO:0000313" key="2">
    <source>
        <dbReference type="EMBL" id="CAD1787486.1"/>
    </source>
</evidence>
<dbReference type="EMBL" id="LR824643">
    <property type="protein sequence ID" value="CAD0313864.1"/>
    <property type="molecule type" value="Genomic_DNA"/>
</dbReference>
<accession>A0A7U7HIM5</accession>
<gene>
    <name evidence="2" type="ORF">XSP_000604</name>
    <name evidence="1" type="ORF">XSP_000605</name>
</gene>
<dbReference type="Proteomes" id="UP000514411">
    <property type="component" value="Chromosome"/>
</dbReference>
<dbReference type="EMBL" id="LR861807">
    <property type="protein sequence ID" value="CAD1787486.1"/>
    <property type="molecule type" value="Genomic_DNA"/>
</dbReference>
<evidence type="ECO:0000313" key="1">
    <source>
        <dbReference type="EMBL" id="CAD0313864.1"/>
    </source>
</evidence>
<organism evidence="1">
    <name type="scientific">Xanthomonas campestris pv. juglandis</name>
    <name type="common">Xanthomonas arboricola pv. juglandis</name>
    <dbReference type="NCBI Taxonomy" id="195709"/>
    <lineage>
        <taxon>Bacteria</taxon>
        <taxon>Pseudomonadati</taxon>
        <taxon>Pseudomonadota</taxon>
        <taxon>Gammaproteobacteria</taxon>
        <taxon>Lysobacterales</taxon>
        <taxon>Lysobacteraceae</taxon>
        <taxon>Xanthomonas</taxon>
    </lineage>
</organism>